<organism evidence="1 2">
    <name type="scientific">Lactarius akahatsu</name>
    <dbReference type="NCBI Taxonomy" id="416441"/>
    <lineage>
        <taxon>Eukaryota</taxon>
        <taxon>Fungi</taxon>
        <taxon>Dikarya</taxon>
        <taxon>Basidiomycota</taxon>
        <taxon>Agaricomycotina</taxon>
        <taxon>Agaricomycetes</taxon>
        <taxon>Russulales</taxon>
        <taxon>Russulaceae</taxon>
        <taxon>Lactarius</taxon>
    </lineage>
</organism>
<dbReference type="Proteomes" id="UP001201163">
    <property type="component" value="Unassembled WGS sequence"/>
</dbReference>
<reference evidence="1" key="1">
    <citation type="submission" date="2022-01" db="EMBL/GenBank/DDBJ databases">
        <title>Comparative genomics reveals a dynamic genome evolution in the ectomycorrhizal milk-cap (Lactarius) mushrooms.</title>
        <authorList>
            <consortium name="DOE Joint Genome Institute"/>
            <person name="Lebreton A."/>
            <person name="Tang N."/>
            <person name="Kuo A."/>
            <person name="LaButti K."/>
            <person name="Drula E."/>
            <person name="Barry K."/>
            <person name="Clum A."/>
            <person name="Lipzen A."/>
            <person name="Mousain D."/>
            <person name="Ng V."/>
            <person name="Wang R."/>
            <person name="Wang X."/>
            <person name="Dai Y."/>
            <person name="Henrissat B."/>
            <person name="Grigoriev I.V."/>
            <person name="Guerin-Laguette A."/>
            <person name="Yu F."/>
            <person name="Martin F.M."/>
        </authorList>
    </citation>
    <scope>NUCLEOTIDE SEQUENCE</scope>
    <source>
        <strain evidence="1">QP</strain>
    </source>
</reference>
<name>A0AAD4LHX2_9AGAM</name>
<proteinExistence type="predicted"/>
<sequence>MAQLLRTPKSGSDWTANELYVQHHRRTSEARRKKRKRQLLHYLDLATDPKTGQEAAVVNFAAELLKDLEYDDDNRIVFIRRAIPFLTCREDSIAQIDVCIMDDNDILLLLQEDKILTSMKDPEPQVIAEAIAAFALNNRKRERDPNLPPCNSIMFPCITMAGTTPVFYKITITAALSKAEQRGNAPSTQQTRDLAMPWGIQKFFGEMKQTLLISRYRFHTEINKRYRNEVHPADGERWDVVDTHVHDDAIAKREERERRTREGIEVWVDEGMSSEGRDALHDIDGDVVGQLEKQPELEALRS</sequence>
<protein>
    <submittedName>
        <fullName evidence="1">Uncharacterized protein</fullName>
    </submittedName>
</protein>
<dbReference type="AlphaFoldDB" id="A0AAD4LHX2"/>
<gene>
    <name evidence="1" type="ORF">EDB92DRAFT_1815857</name>
</gene>
<dbReference type="EMBL" id="JAKELL010000021">
    <property type="protein sequence ID" value="KAH8992722.1"/>
    <property type="molecule type" value="Genomic_DNA"/>
</dbReference>
<comment type="caution">
    <text evidence="1">The sequence shown here is derived from an EMBL/GenBank/DDBJ whole genome shotgun (WGS) entry which is preliminary data.</text>
</comment>
<evidence type="ECO:0000313" key="1">
    <source>
        <dbReference type="EMBL" id="KAH8992722.1"/>
    </source>
</evidence>
<keyword evidence="2" id="KW-1185">Reference proteome</keyword>
<accession>A0AAD4LHX2</accession>
<evidence type="ECO:0000313" key="2">
    <source>
        <dbReference type="Proteomes" id="UP001201163"/>
    </source>
</evidence>